<gene>
    <name evidence="1" type="ORF">ACFQMG_18235</name>
</gene>
<name>A0ABW2G2R4_9ACTN</name>
<dbReference type="Proteomes" id="UP001596435">
    <property type="component" value="Unassembled WGS sequence"/>
</dbReference>
<dbReference type="EMBL" id="JBHTAJ010000032">
    <property type="protein sequence ID" value="MFC7181493.1"/>
    <property type="molecule type" value="Genomic_DNA"/>
</dbReference>
<sequence length="67" mass="7724">MTYTVQGFLSLADFEAQHPSLTEVFRTEPGETYTATVRAEARRRRLAYHRAGEPDYTHITCRYTPDA</sequence>
<accession>A0ABW2G2R4</accession>
<reference evidence="2" key="1">
    <citation type="journal article" date="2019" name="Int. J. Syst. Evol. Microbiol.">
        <title>The Global Catalogue of Microorganisms (GCM) 10K type strain sequencing project: providing services to taxonomists for standard genome sequencing and annotation.</title>
        <authorList>
            <consortium name="The Broad Institute Genomics Platform"/>
            <consortium name="The Broad Institute Genome Sequencing Center for Infectious Disease"/>
            <person name="Wu L."/>
            <person name="Ma J."/>
        </authorList>
    </citation>
    <scope>NUCLEOTIDE SEQUENCE [LARGE SCALE GENOMIC DNA]</scope>
    <source>
        <strain evidence="2">CGMCC 1.12859</strain>
    </source>
</reference>
<comment type="caution">
    <text evidence="1">The sequence shown here is derived from an EMBL/GenBank/DDBJ whole genome shotgun (WGS) entry which is preliminary data.</text>
</comment>
<evidence type="ECO:0000313" key="1">
    <source>
        <dbReference type="EMBL" id="MFC7181493.1"/>
    </source>
</evidence>
<protein>
    <submittedName>
        <fullName evidence="1">Uncharacterized protein</fullName>
    </submittedName>
</protein>
<proteinExistence type="predicted"/>
<organism evidence="1 2">
    <name type="scientific">Kitasatospora paranensis</name>
    <dbReference type="NCBI Taxonomy" id="258053"/>
    <lineage>
        <taxon>Bacteria</taxon>
        <taxon>Bacillati</taxon>
        <taxon>Actinomycetota</taxon>
        <taxon>Actinomycetes</taxon>
        <taxon>Kitasatosporales</taxon>
        <taxon>Streptomycetaceae</taxon>
        <taxon>Kitasatospora</taxon>
    </lineage>
</organism>
<evidence type="ECO:0000313" key="2">
    <source>
        <dbReference type="Proteomes" id="UP001596435"/>
    </source>
</evidence>
<dbReference type="RefSeq" id="WP_345703796.1">
    <property type="nucleotide sequence ID" value="NZ_BAABKV010000001.1"/>
</dbReference>
<keyword evidence="2" id="KW-1185">Reference proteome</keyword>